<feature type="transmembrane region" description="Helical" evidence="1">
    <location>
        <begin position="231"/>
        <end position="253"/>
    </location>
</feature>
<dbReference type="EMBL" id="JAGKSP010000009">
    <property type="protein sequence ID" value="MBP3965080.1"/>
    <property type="molecule type" value="Genomic_DNA"/>
</dbReference>
<keyword evidence="1" id="KW-0472">Membrane</keyword>
<keyword evidence="1" id="KW-1133">Transmembrane helix</keyword>
<feature type="transmembrane region" description="Helical" evidence="1">
    <location>
        <begin position="185"/>
        <end position="202"/>
    </location>
</feature>
<dbReference type="RefSeq" id="WP_210661247.1">
    <property type="nucleotide sequence ID" value="NZ_JAGKSP010000009.1"/>
</dbReference>
<dbReference type="Pfam" id="PF12679">
    <property type="entry name" value="ABC2_membrane_2"/>
    <property type="match status" value="1"/>
</dbReference>
<evidence type="ECO:0000256" key="1">
    <source>
        <dbReference type="SAM" id="Phobius"/>
    </source>
</evidence>
<sequence length="260" mass="27746">MFNRTLFLQIVASNRKLFFTITGVLSVLISIIMSVFVPSTIQQIAQANKGAGVNPLGDVSSLLAFVANQYYGMFAVILGIVYAIVLGNKLIAGQVDRGSMATHLSTPISRTELTFTSAIYLLASLAVMYAFVFGIGCGAAEITQAGELDMIKFLKLTIGFFLLQSAIGGITFAASCVFNRSSHSLAVGAGLPIFFFVAKMLSGMSNRLEEFKNVSLVTLYRSEAIIGNGHYVGGLIVLTGISIGLYSAGVIVFKRKDLPL</sequence>
<evidence type="ECO:0000313" key="3">
    <source>
        <dbReference type="Proteomes" id="UP000673394"/>
    </source>
</evidence>
<gene>
    <name evidence="2" type="ORF">I8J30_20345</name>
</gene>
<feature type="transmembrane region" description="Helical" evidence="1">
    <location>
        <begin position="17"/>
        <end position="37"/>
    </location>
</feature>
<proteinExistence type="predicted"/>
<comment type="caution">
    <text evidence="2">The sequence shown here is derived from an EMBL/GenBank/DDBJ whole genome shotgun (WGS) entry which is preliminary data.</text>
</comment>
<protein>
    <submittedName>
        <fullName evidence="2">ABC transporter permease subunit</fullName>
    </submittedName>
</protein>
<organism evidence="2 3">
    <name type="scientific">Paenibacillus lignilyticus</name>
    <dbReference type="NCBI Taxonomy" id="1172615"/>
    <lineage>
        <taxon>Bacteria</taxon>
        <taxon>Bacillati</taxon>
        <taxon>Bacillota</taxon>
        <taxon>Bacilli</taxon>
        <taxon>Bacillales</taxon>
        <taxon>Paenibacillaceae</taxon>
        <taxon>Paenibacillus</taxon>
    </lineage>
</organism>
<reference evidence="2 3" key="1">
    <citation type="submission" date="2021-04" db="EMBL/GenBank/DDBJ databases">
        <title>Paenibacillus sp. DLE-14 whole genome sequence.</title>
        <authorList>
            <person name="Ham Y.J."/>
        </authorList>
    </citation>
    <scope>NUCLEOTIDE SEQUENCE [LARGE SCALE GENOMIC DNA]</scope>
    <source>
        <strain evidence="2 3">DLE-14</strain>
    </source>
</reference>
<dbReference type="Proteomes" id="UP000673394">
    <property type="component" value="Unassembled WGS sequence"/>
</dbReference>
<feature type="transmembrane region" description="Helical" evidence="1">
    <location>
        <begin position="113"/>
        <end position="136"/>
    </location>
</feature>
<accession>A0ABS5CGW9</accession>
<keyword evidence="3" id="KW-1185">Reference proteome</keyword>
<feature type="transmembrane region" description="Helical" evidence="1">
    <location>
        <begin position="156"/>
        <end position="178"/>
    </location>
</feature>
<keyword evidence="1" id="KW-0812">Transmembrane</keyword>
<feature type="transmembrane region" description="Helical" evidence="1">
    <location>
        <begin position="70"/>
        <end position="92"/>
    </location>
</feature>
<name>A0ABS5CGW9_9BACL</name>
<evidence type="ECO:0000313" key="2">
    <source>
        <dbReference type="EMBL" id="MBP3965080.1"/>
    </source>
</evidence>